<keyword evidence="5" id="KW-1185">Reference proteome</keyword>
<dbReference type="Pfam" id="PF02932">
    <property type="entry name" value="Neur_chan_memb"/>
    <property type="match status" value="1"/>
</dbReference>
<dbReference type="CDD" id="cd19051">
    <property type="entry name" value="LGIC_TM_cation"/>
    <property type="match status" value="1"/>
</dbReference>
<dbReference type="InterPro" id="IPR006201">
    <property type="entry name" value="Neur_channel"/>
</dbReference>
<feature type="region of interest" description="Disordered" evidence="1">
    <location>
        <begin position="233"/>
        <end position="285"/>
    </location>
</feature>
<dbReference type="PANTHER" id="PTHR18945">
    <property type="entry name" value="NEUROTRANSMITTER GATED ION CHANNEL"/>
    <property type="match status" value="1"/>
</dbReference>
<feature type="compositionally biased region" description="Pro residues" evidence="1">
    <location>
        <begin position="239"/>
        <end position="253"/>
    </location>
</feature>
<gene>
    <name evidence="4" type="primary">des-2</name>
    <name evidence="4" type="ORF">Tcan_09839</name>
</gene>
<proteinExistence type="predicted"/>
<dbReference type="InterPro" id="IPR006029">
    <property type="entry name" value="Neurotrans-gated_channel_TM"/>
</dbReference>
<dbReference type="FunFam" id="1.20.58.390:FF:000049">
    <property type="entry name" value="AcetylCholine Receptor"/>
    <property type="match status" value="1"/>
</dbReference>
<dbReference type="GO" id="GO:0005216">
    <property type="term" value="F:monoatomic ion channel activity"/>
    <property type="evidence" value="ECO:0007669"/>
    <property type="project" value="InterPro"/>
</dbReference>
<dbReference type="Gene3D" id="1.20.58.390">
    <property type="entry name" value="Neurotransmitter-gated ion-channel transmembrane domain"/>
    <property type="match status" value="1"/>
</dbReference>
<dbReference type="Proteomes" id="UP000031036">
    <property type="component" value="Unassembled WGS sequence"/>
</dbReference>
<name>A0A0B2VH34_TOXCA</name>
<evidence type="ECO:0000259" key="3">
    <source>
        <dbReference type="Pfam" id="PF02932"/>
    </source>
</evidence>
<dbReference type="InterPro" id="IPR036719">
    <property type="entry name" value="Neuro-gated_channel_TM_sf"/>
</dbReference>
<feature type="domain" description="Neurotransmitter-gated ion-channel transmembrane" evidence="3">
    <location>
        <begin position="19"/>
        <end position="338"/>
    </location>
</feature>
<dbReference type="OrthoDB" id="410315at2759"/>
<evidence type="ECO:0000256" key="1">
    <source>
        <dbReference type="SAM" id="MobiDB-lite"/>
    </source>
</evidence>
<dbReference type="OMA" id="WHILRTA"/>
<keyword evidence="2" id="KW-1133">Transmembrane helix</keyword>
<dbReference type="STRING" id="6265.A0A0B2VH34"/>
<keyword evidence="2" id="KW-0472">Membrane</keyword>
<sequence>MLYLTLYLRRKPLFYVVNLIIPTSIITLIAIVGFFTTSSASGTREEKVSLGITTLLSMSILMLMVSDQMPTTSSFIPLIGWFILGMIAVISLGTLASSVVIAVQKRGHLGERLSVHAVNITKVFAFISLTAVPLHLKKGTKESAETPKPEVYRKSVKISNKLSRCGHHKKPWLSFTKRDSSPMADIRGVSFVSDKSTDLLMSPSTLSDTVTQPLVSLSNADQQYLSPDDILERDIPSITLPPPPPPPAPPSAPSSPLEDDLNSAAESDTVDSARPPPPPKREPRVNQANMLKHLSIFTGNVKQSRKLALQEYEWLATVVERCCFIVFVIIFLTVTFGINALGYFHWRAAERYALEPDDDYE</sequence>
<feature type="transmembrane region" description="Helical" evidence="2">
    <location>
        <begin position="78"/>
        <end position="103"/>
    </location>
</feature>
<organism evidence="4 5">
    <name type="scientific">Toxocara canis</name>
    <name type="common">Canine roundworm</name>
    <dbReference type="NCBI Taxonomy" id="6265"/>
    <lineage>
        <taxon>Eukaryota</taxon>
        <taxon>Metazoa</taxon>
        <taxon>Ecdysozoa</taxon>
        <taxon>Nematoda</taxon>
        <taxon>Chromadorea</taxon>
        <taxon>Rhabditida</taxon>
        <taxon>Spirurina</taxon>
        <taxon>Ascaridomorpha</taxon>
        <taxon>Ascaridoidea</taxon>
        <taxon>Toxocaridae</taxon>
        <taxon>Toxocara</taxon>
    </lineage>
</organism>
<dbReference type="AlphaFoldDB" id="A0A0B2VH34"/>
<dbReference type="InterPro" id="IPR038050">
    <property type="entry name" value="Neuro_actylchol_rec"/>
</dbReference>
<feature type="transmembrane region" description="Helical" evidence="2">
    <location>
        <begin position="324"/>
        <end position="344"/>
    </location>
</feature>
<dbReference type="GO" id="GO:0004888">
    <property type="term" value="F:transmembrane signaling receptor activity"/>
    <property type="evidence" value="ECO:0007669"/>
    <property type="project" value="InterPro"/>
</dbReference>
<dbReference type="EMBL" id="JPKZ01001678">
    <property type="protein sequence ID" value="KHN80787.1"/>
    <property type="molecule type" value="Genomic_DNA"/>
</dbReference>
<dbReference type="GO" id="GO:0016020">
    <property type="term" value="C:membrane"/>
    <property type="evidence" value="ECO:0007669"/>
    <property type="project" value="InterPro"/>
</dbReference>
<comment type="caution">
    <text evidence="4">The sequence shown here is derived from an EMBL/GenBank/DDBJ whole genome shotgun (WGS) entry which is preliminary data.</text>
</comment>
<reference evidence="4 5" key="1">
    <citation type="submission" date="2014-11" db="EMBL/GenBank/DDBJ databases">
        <title>Genetic blueprint of the zoonotic pathogen Toxocara canis.</title>
        <authorList>
            <person name="Zhu X.-Q."/>
            <person name="Korhonen P.K."/>
            <person name="Cai H."/>
            <person name="Young N.D."/>
            <person name="Nejsum P."/>
            <person name="von Samson-Himmelstjerna G."/>
            <person name="Boag P.R."/>
            <person name="Tan P."/>
            <person name="Li Q."/>
            <person name="Min J."/>
            <person name="Yang Y."/>
            <person name="Wang X."/>
            <person name="Fang X."/>
            <person name="Hall R.S."/>
            <person name="Hofmann A."/>
            <person name="Sternberg P.W."/>
            <person name="Jex A.R."/>
            <person name="Gasser R.B."/>
        </authorList>
    </citation>
    <scope>NUCLEOTIDE SEQUENCE [LARGE SCALE GENOMIC DNA]</scope>
    <source>
        <strain evidence="4">PN_DK_2014</strain>
    </source>
</reference>
<accession>A0A0B2VH34</accession>
<keyword evidence="2" id="KW-0812">Transmembrane</keyword>
<protein>
    <submittedName>
        <fullName evidence="4">Acetylcholine receptor subunit alpha-type des-2</fullName>
    </submittedName>
</protein>
<evidence type="ECO:0000256" key="2">
    <source>
        <dbReference type="SAM" id="Phobius"/>
    </source>
</evidence>
<evidence type="ECO:0000313" key="5">
    <source>
        <dbReference type="Proteomes" id="UP000031036"/>
    </source>
</evidence>
<dbReference type="SUPFAM" id="SSF90112">
    <property type="entry name" value="Neurotransmitter-gated ion-channel transmembrane pore"/>
    <property type="match status" value="1"/>
</dbReference>
<evidence type="ECO:0000313" key="4">
    <source>
        <dbReference type="EMBL" id="KHN80787.1"/>
    </source>
</evidence>
<keyword evidence="4" id="KW-0675">Receptor</keyword>
<feature type="transmembrane region" description="Helical" evidence="2">
    <location>
        <begin position="48"/>
        <end position="66"/>
    </location>
</feature>
<feature type="transmembrane region" description="Helical" evidence="2">
    <location>
        <begin position="12"/>
        <end position="36"/>
    </location>
</feature>